<gene>
    <name evidence="1" type="ORF">GCM10010302_42400</name>
</gene>
<dbReference type="EMBL" id="BAAABV010000021">
    <property type="protein sequence ID" value="GAA0299374.1"/>
    <property type="molecule type" value="Genomic_DNA"/>
</dbReference>
<evidence type="ECO:0000313" key="1">
    <source>
        <dbReference type="EMBL" id="GAA0299374.1"/>
    </source>
</evidence>
<dbReference type="Proteomes" id="UP001501867">
    <property type="component" value="Unassembled WGS sequence"/>
</dbReference>
<protein>
    <submittedName>
        <fullName evidence="1">Uncharacterized protein</fullName>
    </submittedName>
</protein>
<organism evidence="1 2">
    <name type="scientific">Streptomyces polychromogenes</name>
    <dbReference type="NCBI Taxonomy" id="67342"/>
    <lineage>
        <taxon>Bacteria</taxon>
        <taxon>Bacillati</taxon>
        <taxon>Actinomycetota</taxon>
        <taxon>Actinomycetes</taxon>
        <taxon>Kitasatosporales</taxon>
        <taxon>Streptomycetaceae</taxon>
        <taxon>Streptomyces</taxon>
    </lineage>
</organism>
<proteinExistence type="predicted"/>
<name>A0ABN0VHD0_9ACTN</name>
<comment type="caution">
    <text evidence="1">The sequence shown here is derived from an EMBL/GenBank/DDBJ whole genome shotgun (WGS) entry which is preliminary data.</text>
</comment>
<reference evidence="1 2" key="1">
    <citation type="journal article" date="2019" name="Int. J. Syst. Evol. Microbiol.">
        <title>The Global Catalogue of Microorganisms (GCM) 10K type strain sequencing project: providing services to taxonomists for standard genome sequencing and annotation.</title>
        <authorList>
            <consortium name="The Broad Institute Genomics Platform"/>
            <consortium name="The Broad Institute Genome Sequencing Center for Infectious Disease"/>
            <person name="Wu L."/>
            <person name="Ma J."/>
        </authorList>
    </citation>
    <scope>NUCLEOTIDE SEQUENCE [LARGE SCALE GENOMIC DNA]</scope>
    <source>
        <strain evidence="1 2">JCM 4505</strain>
    </source>
</reference>
<evidence type="ECO:0000313" key="2">
    <source>
        <dbReference type="Proteomes" id="UP001501867"/>
    </source>
</evidence>
<sequence length="196" mass="22023">MATSYLAAMGGTNRTGRVELTHEDAHAGERGTRARCLPEPWMCDVFHVDGSLRDIRVLDTTRVEWIAVLERLRVVADETEVEHPYARLDPVRPAPADLFRAWADEPEGQGTSFAFRARFGAVWFFALPYDEEEIEFSLWPEHVLDGEGVAAVLRFLVEVATASHRRALLTAEVVRYTPELPTLISHDPDTGLTSHI</sequence>
<accession>A0ABN0VHD0</accession>
<keyword evidence="2" id="KW-1185">Reference proteome</keyword>